<dbReference type="PANTHER" id="PTHR11246">
    <property type="entry name" value="PRE-MRNA SPLICING FACTOR"/>
    <property type="match status" value="1"/>
</dbReference>
<dbReference type="InterPro" id="IPR011990">
    <property type="entry name" value="TPR-like_helical_dom_sf"/>
</dbReference>
<feature type="repeat" description="TPR" evidence="2">
    <location>
        <begin position="642"/>
        <end position="675"/>
    </location>
</feature>
<dbReference type="GO" id="GO:0000398">
    <property type="term" value="P:mRNA splicing, via spliceosome"/>
    <property type="evidence" value="ECO:0007669"/>
    <property type="project" value="InterPro"/>
</dbReference>
<dbReference type="Gene3D" id="1.25.40.10">
    <property type="entry name" value="Tetratricopeptide repeat domain"/>
    <property type="match status" value="2"/>
</dbReference>
<keyword evidence="5" id="KW-1185">Reference proteome</keyword>
<feature type="region of interest" description="Disordered" evidence="3">
    <location>
        <begin position="1"/>
        <end position="142"/>
    </location>
</feature>
<evidence type="ECO:0000313" key="4">
    <source>
        <dbReference type="EMBL" id="GFH52945.1"/>
    </source>
</evidence>
<feature type="region of interest" description="Disordered" evidence="3">
    <location>
        <begin position="428"/>
        <end position="475"/>
    </location>
</feature>
<name>A0AAD3CXX1_9STRA</name>
<accession>A0AAD3CXX1</accession>
<feature type="compositionally biased region" description="Polar residues" evidence="3">
    <location>
        <begin position="65"/>
        <end position="82"/>
    </location>
</feature>
<dbReference type="SMART" id="SM00028">
    <property type="entry name" value="TPR"/>
    <property type="match status" value="2"/>
</dbReference>
<dbReference type="InterPro" id="IPR019734">
    <property type="entry name" value="TPR_rpt"/>
</dbReference>
<protein>
    <submittedName>
        <fullName evidence="4">Uncharacterized protein</fullName>
    </submittedName>
</protein>
<proteinExistence type="predicted"/>
<feature type="compositionally biased region" description="Pro residues" evidence="3">
    <location>
        <begin position="125"/>
        <end position="135"/>
    </location>
</feature>
<dbReference type="InterPro" id="IPR003107">
    <property type="entry name" value="HAT"/>
</dbReference>
<dbReference type="SUPFAM" id="SSF48452">
    <property type="entry name" value="TPR-like"/>
    <property type="match status" value="2"/>
</dbReference>
<organism evidence="4 5">
    <name type="scientific">Chaetoceros tenuissimus</name>
    <dbReference type="NCBI Taxonomy" id="426638"/>
    <lineage>
        <taxon>Eukaryota</taxon>
        <taxon>Sar</taxon>
        <taxon>Stramenopiles</taxon>
        <taxon>Ochrophyta</taxon>
        <taxon>Bacillariophyta</taxon>
        <taxon>Coscinodiscophyceae</taxon>
        <taxon>Chaetocerotophycidae</taxon>
        <taxon>Chaetocerotales</taxon>
        <taxon>Chaetocerotaceae</taxon>
        <taxon>Chaetoceros</taxon>
    </lineage>
</organism>
<dbReference type="PANTHER" id="PTHR11246:SF20">
    <property type="entry name" value="TPR-CONTAINING PROTEIN DDB_G0280363"/>
    <property type="match status" value="1"/>
</dbReference>
<feature type="compositionally biased region" description="Polar residues" evidence="3">
    <location>
        <begin position="95"/>
        <end position="122"/>
    </location>
</feature>
<gene>
    <name evidence="4" type="ORF">CTEN210_09421</name>
</gene>
<feature type="region of interest" description="Disordered" evidence="3">
    <location>
        <begin position="534"/>
        <end position="583"/>
    </location>
</feature>
<dbReference type="PROSITE" id="PS50005">
    <property type="entry name" value="TPR"/>
    <property type="match status" value="2"/>
</dbReference>
<dbReference type="EMBL" id="BLLK01000046">
    <property type="protein sequence ID" value="GFH52945.1"/>
    <property type="molecule type" value="Genomic_DNA"/>
</dbReference>
<feature type="repeat" description="TPR" evidence="2">
    <location>
        <begin position="911"/>
        <end position="944"/>
    </location>
</feature>
<evidence type="ECO:0000256" key="1">
    <source>
        <dbReference type="ARBA" id="ARBA00022737"/>
    </source>
</evidence>
<keyword evidence="1" id="KW-0677">Repeat</keyword>
<feature type="region of interest" description="Disordered" evidence="3">
    <location>
        <begin position="201"/>
        <end position="231"/>
    </location>
</feature>
<dbReference type="SMART" id="SM00386">
    <property type="entry name" value="HAT"/>
    <property type="match status" value="6"/>
</dbReference>
<dbReference type="InterPro" id="IPR045075">
    <property type="entry name" value="Syf1-like"/>
</dbReference>
<dbReference type="Proteomes" id="UP001054902">
    <property type="component" value="Unassembled WGS sequence"/>
</dbReference>
<feature type="compositionally biased region" description="Polar residues" evidence="3">
    <location>
        <begin position="250"/>
        <end position="261"/>
    </location>
</feature>
<feature type="compositionally biased region" description="Basic and acidic residues" evidence="3">
    <location>
        <begin position="55"/>
        <end position="64"/>
    </location>
</feature>
<comment type="caution">
    <text evidence="4">The sequence shown here is derived from an EMBL/GenBank/DDBJ whole genome shotgun (WGS) entry which is preliminary data.</text>
</comment>
<evidence type="ECO:0000256" key="3">
    <source>
        <dbReference type="SAM" id="MobiDB-lite"/>
    </source>
</evidence>
<feature type="region of interest" description="Disordered" evidence="3">
    <location>
        <begin position="244"/>
        <end position="288"/>
    </location>
</feature>
<feature type="compositionally biased region" description="Polar residues" evidence="3">
    <location>
        <begin position="271"/>
        <end position="288"/>
    </location>
</feature>
<keyword evidence="2" id="KW-0802">TPR repeat</keyword>
<evidence type="ECO:0000256" key="2">
    <source>
        <dbReference type="PROSITE-ProRule" id="PRU00339"/>
    </source>
</evidence>
<evidence type="ECO:0000313" key="5">
    <source>
        <dbReference type="Proteomes" id="UP001054902"/>
    </source>
</evidence>
<feature type="compositionally biased region" description="Polar residues" evidence="3">
    <location>
        <begin position="1"/>
        <end position="40"/>
    </location>
</feature>
<feature type="compositionally biased region" description="Polar residues" evidence="3">
    <location>
        <begin position="444"/>
        <end position="475"/>
    </location>
</feature>
<feature type="compositionally biased region" description="Acidic residues" evidence="3">
    <location>
        <begin position="45"/>
        <end position="54"/>
    </location>
</feature>
<feature type="compositionally biased region" description="Polar residues" evidence="3">
    <location>
        <begin position="534"/>
        <end position="543"/>
    </location>
</feature>
<feature type="compositionally biased region" description="Polar residues" evidence="3">
    <location>
        <begin position="201"/>
        <end position="225"/>
    </location>
</feature>
<sequence length="1292" mass="145960">MQQREVLQTPSQNRRGFSRFMNENASTPNMNSRPVSSLHSHMNPDDSDDGGSDEEVARFAESSEKTISTPSYNSQKPATSFNGLRKTPGPGGGPSSNSAFSRLNKGTSGVRTTKPNTLTSFGLMSPPPNNLPPRPKSSSGKPKPYFVAPTPKHMGAGFMRNSALTPTEDIMKKDLLMEKRNGNYSPNTQLVLEGLEFLNNDDTPQQKLSSAKTNDRNIQNSQSFDDSIGSGHWFDRFSQDEVKLPRKGSDVSTASSGSGLSKNDGLRNFTGERSWNENLLSPTRRSEQGNFIQGQNHAFTQNSSMQDHHNVSNPFQHGPDSMAFGNGNYFSNQRGFDHGMQIMQQQQGYHPGDMNNHVPIPFGGNQFNVGHVSPVIFAGHVSPVNVPRAYSPLPTPQFFAPQMHPYPVAISPTPMDQPSNQWNQQSIPHWTGSIGGNYGIPPTQHIQNQQPYHRTPSPSFSLPSHPNPNQMQWQDPSAQNYDQVHHVSYPHEDNIQYKNNNYRQNQSQDFIPNSANIATQSNTQRLDQAVTRQNINGIKSNKVQKQRGLSEANKSSAGTGPVQVTSVASPRSRKSKYKKNEVQASAMMEDKRAELVESSAVRSLIKDFLKQFRGKEKISQNSAEEYAYSCLASSDYPESTHYKIYMELADLAKRSNRFEDARKLYRQVCDLQPYACQGWLEASKLEEEYGKLKACSKLLSEGLQYCPMNENLRTKAIKHEERMAIEYGNGDLNRARHLLAPLKHLDVEKVWRTVLEGALMELRDGNTRIARSILNWLISEISWYGPLYLEAFKLERDNDNPKQALKIVDKGLKEIPRYGPLWFGAFRICEGIDMENGDLHLPRTFSYIDRAVKSISRELIWKVYQEGAQSLERAAHSAVKLDKTLSLDDLLTRTRLLFAKTILACPENLSWKVWLAAGRMELSAGRFAEARKLFLKSFEVVPTKGRPSVILECVSLEEFVGNIELAKAILYKTRSESKADWKVWLRSVQMEVRSGNRRKAIHLAQEGLKEHSGTGRLWATLIQLREEDGDAQQMKVLRKALQAVPKSGEVWCEAARIHLNPLSTSFDIKISSTYLDFATKFTPQYGDSFLEALRQQMIETIIYDSDHYQDLDKVYHSQEDLRMKIVETFSKSSLSKIVAEYSSDRVNQVVGGFDITRLELRCSNADPNYGKLWFRSRSKPSDTARIVLNQAKKVIKSDLEEYSSLYVLAGIRHKALQLCQKNGFDINIPTVMEMYERIESNGNDLLKSISKASFVTGFIDANREVDLQQLDLFDRRKFLFGSDLLLTWKPLN</sequence>
<reference evidence="4 5" key="1">
    <citation type="journal article" date="2021" name="Sci. Rep.">
        <title>The genome of the diatom Chaetoceros tenuissimus carries an ancient integrated fragment of an extant virus.</title>
        <authorList>
            <person name="Hongo Y."/>
            <person name="Kimura K."/>
            <person name="Takaki Y."/>
            <person name="Yoshida Y."/>
            <person name="Baba S."/>
            <person name="Kobayashi G."/>
            <person name="Nagasaki K."/>
            <person name="Hano T."/>
            <person name="Tomaru Y."/>
        </authorList>
    </citation>
    <scope>NUCLEOTIDE SEQUENCE [LARGE SCALE GENOMIC DNA]</scope>
    <source>
        <strain evidence="4 5">NIES-3715</strain>
    </source>
</reference>
<feature type="compositionally biased region" description="Polar residues" evidence="3">
    <location>
        <begin position="552"/>
        <end position="569"/>
    </location>
</feature>